<sequence length="211" mass="24321">MVALYLPSLTTAQPNTYFSQSAAAEKGYWKLFTDNQSRSTHVRFFDAQNQLVYEEVLAGKYIKLTDQNVDRLNQLLDQVMESRLIAASLKATPLEETIIHNQPVVWSGPSLKPEATAAVKLNNPLNYNIRLNSHLTEYQNKQMLRVQVENPERYRLAVSVRDKNGQAVYWEPVTQSNCLVKLNLSELKHDSYTLEVTTPNRNYSYIRRIEL</sequence>
<organism evidence="1 2">
    <name type="scientific">Nibrella viscosa</name>
    <dbReference type="NCBI Taxonomy" id="1084524"/>
    <lineage>
        <taxon>Bacteria</taxon>
        <taxon>Pseudomonadati</taxon>
        <taxon>Bacteroidota</taxon>
        <taxon>Cytophagia</taxon>
        <taxon>Cytophagales</taxon>
        <taxon>Spirosomataceae</taxon>
        <taxon>Nibrella</taxon>
    </lineage>
</organism>
<dbReference type="EMBL" id="BAABHB010000003">
    <property type="protein sequence ID" value="GAA4405202.1"/>
    <property type="molecule type" value="Genomic_DNA"/>
</dbReference>
<dbReference type="Gene3D" id="2.60.40.3080">
    <property type="match status" value="1"/>
</dbReference>
<reference evidence="2" key="1">
    <citation type="journal article" date="2019" name="Int. J. Syst. Evol. Microbiol.">
        <title>The Global Catalogue of Microorganisms (GCM) 10K type strain sequencing project: providing services to taxonomists for standard genome sequencing and annotation.</title>
        <authorList>
            <consortium name="The Broad Institute Genomics Platform"/>
            <consortium name="The Broad Institute Genome Sequencing Center for Infectious Disease"/>
            <person name="Wu L."/>
            <person name="Ma J."/>
        </authorList>
    </citation>
    <scope>NUCLEOTIDE SEQUENCE [LARGE SCALE GENOMIC DNA]</scope>
    <source>
        <strain evidence="2">JCM 17925</strain>
    </source>
</reference>
<evidence type="ECO:0000313" key="2">
    <source>
        <dbReference type="Proteomes" id="UP001500936"/>
    </source>
</evidence>
<proteinExistence type="predicted"/>
<name>A0ABP8KFG1_9BACT</name>
<dbReference type="Proteomes" id="UP001500936">
    <property type="component" value="Unassembled WGS sequence"/>
</dbReference>
<protein>
    <recommendedName>
        <fullName evidence="3">DUF3244 domain-containing protein</fullName>
    </recommendedName>
</protein>
<comment type="caution">
    <text evidence="1">The sequence shown here is derived from an EMBL/GenBank/DDBJ whole genome shotgun (WGS) entry which is preliminary data.</text>
</comment>
<evidence type="ECO:0008006" key="3">
    <source>
        <dbReference type="Google" id="ProtNLM"/>
    </source>
</evidence>
<gene>
    <name evidence="1" type="ORF">GCM10023187_23390</name>
</gene>
<accession>A0ABP8KFG1</accession>
<keyword evidence="2" id="KW-1185">Reference proteome</keyword>
<evidence type="ECO:0000313" key="1">
    <source>
        <dbReference type="EMBL" id="GAA4405202.1"/>
    </source>
</evidence>